<feature type="region of interest" description="Disordered" evidence="7">
    <location>
        <begin position="571"/>
        <end position="595"/>
    </location>
</feature>
<evidence type="ECO:0000256" key="1">
    <source>
        <dbReference type="ARBA" id="ARBA00004370"/>
    </source>
</evidence>
<feature type="compositionally biased region" description="Polar residues" evidence="7">
    <location>
        <begin position="586"/>
        <end position="595"/>
    </location>
</feature>
<feature type="transmembrane region" description="Helical" evidence="6">
    <location>
        <begin position="75"/>
        <end position="94"/>
    </location>
</feature>
<evidence type="ECO:0000256" key="6">
    <source>
        <dbReference type="RuleBase" id="RU363126"/>
    </source>
</evidence>
<keyword evidence="6" id="KW-0406">Ion transport</keyword>
<keyword evidence="6" id="KW-1003">Cell membrane</keyword>
<comment type="caution">
    <text evidence="8">The sequence shown here is derived from an EMBL/GenBank/DDBJ whole genome shotgun (WGS) entry which is preliminary data.</text>
</comment>
<dbReference type="STRING" id="947166.A0A1D1VC96"/>
<evidence type="ECO:0000256" key="4">
    <source>
        <dbReference type="ARBA" id="ARBA00023136"/>
    </source>
</evidence>
<keyword evidence="2 6" id="KW-0812">Transmembrane</keyword>
<dbReference type="OrthoDB" id="201595at2759"/>
<keyword evidence="6" id="KW-0868">Chloride</keyword>
<dbReference type="GO" id="GO:0005886">
    <property type="term" value="C:plasma membrane"/>
    <property type="evidence" value="ECO:0007669"/>
    <property type="project" value="UniProtKB-SubCell"/>
</dbReference>
<evidence type="ECO:0000313" key="8">
    <source>
        <dbReference type="EMBL" id="GAU99261.1"/>
    </source>
</evidence>
<evidence type="ECO:0000256" key="7">
    <source>
        <dbReference type="SAM" id="MobiDB-lite"/>
    </source>
</evidence>
<evidence type="ECO:0000256" key="5">
    <source>
        <dbReference type="ARBA" id="ARBA00034769"/>
    </source>
</evidence>
<dbReference type="EMBL" id="BDGG01000005">
    <property type="protein sequence ID" value="GAU99261.1"/>
    <property type="molecule type" value="Genomic_DNA"/>
</dbReference>
<dbReference type="PANTHER" id="PTHR10736:SF0">
    <property type="entry name" value="BESTROPHIN HOMOLOG"/>
    <property type="match status" value="1"/>
</dbReference>
<name>A0A1D1VC96_RAMVA</name>
<evidence type="ECO:0000256" key="2">
    <source>
        <dbReference type="ARBA" id="ARBA00022692"/>
    </source>
</evidence>
<dbReference type="GO" id="GO:0034707">
    <property type="term" value="C:chloride channel complex"/>
    <property type="evidence" value="ECO:0007669"/>
    <property type="project" value="UniProtKB-KW"/>
</dbReference>
<dbReference type="PANTHER" id="PTHR10736">
    <property type="entry name" value="BESTROPHIN"/>
    <property type="match status" value="1"/>
</dbReference>
<dbReference type="AlphaFoldDB" id="A0A1D1VC96"/>
<keyword evidence="9" id="KW-1185">Reference proteome</keyword>
<dbReference type="InterPro" id="IPR021134">
    <property type="entry name" value="Bestrophin-like"/>
</dbReference>
<keyword evidence="3 6" id="KW-1133">Transmembrane helix</keyword>
<dbReference type="Proteomes" id="UP000186922">
    <property type="component" value="Unassembled WGS sequence"/>
</dbReference>
<dbReference type="InterPro" id="IPR000615">
    <property type="entry name" value="Bestrophin"/>
</dbReference>
<dbReference type="Pfam" id="PF01062">
    <property type="entry name" value="Bestrophin"/>
    <property type="match status" value="1"/>
</dbReference>
<comment type="subcellular location">
    <subcellularLocation>
        <location evidence="6">Cell membrane</location>
        <topology evidence="6">Multi-pass membrane protein</topology>
    </subcellularLocation>
    <subcellularLocation>
        <location evidence="1">Membrane</location>
    </subcellularLocation>
</comment>
<feature type="transmembrane region" description="Helical" evidence="6">
    <location>
        <begin position="36"/>
        <end position="54"/>
    </location>
</feature>
<proteinExistence type="inferred from homology"/>
<sequence length="595" mass="67930">MTISYQFNVHTASLGGFARLLLRWRGSVYKLVFKETIIFGMLYAIVSVTYRMILDEPQRRTFEQVARHVGDNKNLIPLTFILGFYVQFVVGRWWDQYNHYPWPDRILNLIVLYVNGTDERSRLVRRTLARWLCLSIILLTRGVSVVAKKRFPTLQHLIDAGLMTKEEADMFDKVNIPYAKYWVPMLWFTQLLTVAKRDKTFDDPTGIAIKQVFDEVAIFRSNQWKIWSFDWVSVPVVYTQVVTIATYVYFIGCLFSRQFLDPSQGYEHFYVDFYFPVFTFLQFFFYVGWLKVAESLINPWGEDDDDFEVNWFIDRHVQVAFLVVDEKFGQLPTLVKDAYWDTTEVKVPYTSASAAQRRNSITHIGSTMQLEIPLAEQKFLPGELLARDRKRLKRVATSPANSVFQRIMRPRERRGTSVVDMPPRQRLVSANGRQPLERKTKIPTIPESASWSGAYLGLRVPTLIMEASETNSLRSGSSSPEAEVLIANGQPPLPSAPAFLPSPTSTINVGRTSPDAASFITMKLDDSPTSEKDIVFPEVGFGTEVTAHKDGDAELLGSGNKMANKYLEPESAPLIPDGRQRKNGFANPQNGVYSI</sequence>
<gene>
    <name evidence="8" type="primary">RvY_10290</name>
    <name evidence="8" type="synonym">RvY_10290.1</name>
    <name evidence="8" type="ORF">RvY_10290-1</name>
</gene>
<dbReference type="GO" id="GO:0005254">
    <property type="term" value="F:chloride channel activity"/>
    <property type="evidence" value="ECO:0007669"/>
    <property type="project" value="UniProtKB-KW"/>
</dbReference>
<protein>
    <recommendedName>
        <fullName evidence="6">Bestrophin homolog</fullName>
    </recommendedName>
</protein>
<keyword evidence="6" id="KW-0813">Transport</keyword>
<evidence type="ECO:0000256" key="3">
    <source>
        <dbReference type="ARBA" id="ARBA00022989"/>
    </source>
</evidence>
<keyword evidence="6" id="KW-0869">Chloride channel</keyword>
<comment type="similarity">
    <text evidence="5 6">Belongs to the anion channel-forming bestrophin (TC 1.A.46) family. Calcium-sensitive chloride channel subfamily.</text>
</comment>
<reference evidence="8 9" key="1">
    <citation type="journal article" date="2016" name="Nat. Commun.">
        <title>Extremotolerant tardigrade genome and improved radiotolerance of human cultured cells by tardigrade-unique protein.</title>
        <authorList>
            <person name="Hashimoto T."/>
            <person name="Horikawa D.D."/>
            <person name="Saito Y."/>
            <person name="Kuwahara H."/>
            <person name="Kozuka-Hata H."/>
            <person name="Shin-I T."/>
            <person name="Minakuchi Y."/>
            <person name="Ohishi K."/>
            <person name="Motoyama A."/>
            <person name="Aizu T."/>
            <person name="Enomoto A."/>
            <person name="Kondo K."/>
            <person name="Tanaka S."/>
            <person name="Hara Y."/>
            <person name="Koshikawa S."/>
            <person name="Sagara H."/>
            <person name="Miura T."/>
            <person name="Yokobori S."/>
            <person name="Miyagawa K."/>
            <person name="Suzuki Y."/>
            <person name="Kubo T."/>
            <person name="Oyama M."/>
            <person name="Kohara Y."/>
            <person name="Fujiyama A."/>
            <person name="Arakawa K."/>
            <person name="Katayama T."/>
            <person name="Toyoda A."/>
            <person name="Kunieda T."/>
        </authorList>
    </citation>
    <scope>NUCLEOTIDE SEQUENCE [LARGE SCALE GENOMIC DNA]</scope>
    <source>
        <strain evidence="8 9">YOKOZUNA-1</strain>
    </source>
</reference>
<organism evidence="8 9">
    <name type="scientific">Ramazzottius varieornatus</name>
    <name type="common">Water bear</name>
    <name type="synonym">Tardigrade</name>
    <dbReference type="NCBI Taxonomy" id="947166"/>
    <lineage>
        <taxon>Eukaryota</taxon>
        <taxon>Metazoa</taxon>
        <taxon>Ecdysozoa</taxon>
        <taxon>Tardigrada</taxon>
        <taxon>Eutardigrada</taxon>
        <taxon>Parachela</taxon>
        <taxon>Hypsibioidea</taxon>
        <taxon>Ramazzottiidae</taxon>
        <taxon>Ramazzottius</taxon>
    </lineage>
</organism>
<keyword evidence="6" id="KW-0407">Ion channel</keyword>
<comment type="function">
    <text evidence="6">Forms chloride channels.</text>
</comment>
<accession>A0A1D1VC96</accession>
<feature type="transmembrane region" description="Helical" evidence="6">
    <location>
        <begin position="237"/>
        <end position="257"/>
    </location>
</feature>
<evidence type="ECO:0000313" key="9">
    <source>
        <dbReference type="Proteomes" id="UP000186922"/>
    </source>
</evidence>
<feature type="transmembrane region" description="Helical" evidence="6">
    <location>
        <begin position="269"/>
        <end position="289"/>
    </location>
</feature>
<keyword evidence="4 6" id="KW-0472">Membrane</keyword>